<evidence type="ECO:0000313" key="1">
    <source>
        <dbReference type="EMBL" id="GKT37982.1"/>
    </source>
</evidence>
<sequence length="114" mass="12922">RDDIVLTEDEMSDSECFASIYDGKKIGIESDGAEKLLRKVNKAYAPSSTVALYDALKKLTMKPPVTMETFLEYVVNFKELIDATPDFGSDKEILKRFIGGLQPRRLQNRVRAEM</sequence>
<keyword evidence="2" id="KW-1185">Reference proteome</keyword>
<feature type="non-terminal residue" evidence="1">
    <location>
        <position position="114"/>
    </location>
</feature>
<name>A0ABQ5KZY3_9EUKA</name>
<protein>
    <submittedName>
        <fullName evidence="1">Uncharacterized protein</fullName>
    </submittedName>
</protein>
<dbReference type="Proteomes" id="UP001057375">
    <property type="component" value="Unassembled WGS sequence"/>
</dbReference>
<accession>A0ABQ5KZY3</accession>
<comment type="caution">
    <text evidence="1">The sequence shown here is derived from an EMBL/GenBank/DDBJ whole genome shotgun (WGS) entry which is preliminary data.</text>
</comment>
<dbReference type="EMBL" id="BQXS01005581">
    <property type="protein sequence ID" value="GKT37982.1"/>
    <property type="molecule type" value="Genomic_DNA"/>
</dbReference>
<feature type="non-terminal residue" evidence="1">
    <location>
        <position position="1"/>
    </location>
</feature>
<evidence type="ECO:0000313" key="2">
    <source>
        <dbReference type="Proteomes" id="UP001057375"/>
    </source>
</evidence>
<organism evidence="1 2">
    <name type="scientific">Aduncisulcus paluster</name>
    <dbReference type="NCBI Taxonomy" id="2918883"/>
    <lineage>
        <taxon>Eukaryota</taxon>
        <taxon>Metamonada</taxon>
        <taxon>Carpediemonas-like organisms</taxon>
        <taxon>Aduncisulcus</taxon>
    </lineage>
</organism>
<proteinExistence type="predicted"/>
<reference evidence="1" key="1">
    <citation type="submission" date="2022-03" db="EMBL/GenBank/DDBJ databases">
        <title>Draft genome sequence of Aduncisulcus paluster, a free-living microaerophilic Fornicata.</title>
        <authorList>
            <person name="Yuyama I."/>
            <person name="Kume K."/>
            <person name="Tamura T."/>
            <person name="Inagaki Y."/>
            <person name="Hashimoto T."/>
        </authorList>
    </citation>
    <scope>NUCLEOTIDE SEQUENCE</scope>
    <source>
        <strain evidence="1">NY0171</strain>
    </source>
</reference>
<gene>
    <name evidence="1" type="ORF">ADUPG1_003920</name>
</gene>